<evidence type="ECO:0000256" key="1">
    <source>
        <dbReference type="ARBA" id="ARBA00004141"/>
    </source>
</evidence>
<dbReference type="InterPro" id="IPR036259">
    <property type="entry name" value="MFS_trans_sf"/>
</dbReference>
<dbReference type="AlphaFoldDB" id="A0A3P6QXJ6"/>
<keyword evidence="8" id="KW-1185">Reference proteome</keyword>
<name>A0A3P6QXJ6_CYLGO</name>
<feature type="transmembrane region" description="Helical" evidence="5">
    <location>
        <begin position="234"/>
        <end position="254"/>
    </location>
</feature>
<gene>
    <name evidence="7" type="ORF">CGOC_LOCUS1891</name>
</gene>
<dbReference type="EMBL" id="UYRV01003877">
    <property type="protein sequence ID" value="VDK50847.1"/>
    <property type="molecule type" value="Genomic_DNA"/>
</dbReference>
<evidence type="ECO:0000256" key="2">
    <source>
        <dbReference type="ARBA" id="ARBA00022692"/>
    </source>
</evidence>
<comment type="subcellular location">
    <subcellularLocation>
        <location evidence="1">Membrane</location>
        <topology evidence="1">Multi-pass membrane protein</topology>
    </subcellularLocation>
</comment>
<dbReference type="GO" id="GO:0016020">
    <property type="term" value="C:membrane"/>
    <property type="evidence" value="ECO:0007669"/>
    <property type="project" value="UniProtKB-SubCell"/>
</dbReference>
<dbReference type="PANTHER" id="PTHR24064">
    <property type="entry name" value="SOLUTE CARRIER FAMILY 22 MEMBER"/>
    <property type="match status" value="1"/>
</dbReference>
<feature type="transmembrane region" description="Helical" evidence="5">
    <location>
        <begin position="86"/>
        <end position="107"/>
    </location>
</feature>
<evidence type="ECO:0000256" key="3">
    <source>
        <dbReference type="ARBA" id="ARBA00022989"/>
    </source>
</evidence>
<proteinExistence type="predicted"/>
<keyword evidence="4 5" id="KW-0472">Membrane</keyword>
<reference evidence="7 8" key="1">
    <citation type="submission" date="2018-11" db="EMBL/GenBank/DDBJ databases">
        <authorList>
            <consortium name="Pathogen Informatics"/>
        </authorList>
    </citation>
    <scope>NUCLEOTIDE SEQUENCE [LARGE SCALE GENOMIC DNA]</scope>
</reference>
<feature type="transmembrane region" description="Helical" evidence="5">
    <location>
        <begin position="147"/>
        <end position="165"/>
    </location>
</feature>
<feature type="transmembrane region" description="Helical" evidence="5">
    <location>
        <begin position="171"/>
        <end position="195"/>
    </location>
</feature>
<organism evidence="7 8">
    <name type="scientific">Cylicostephanus goldi</name>
    <name type="common">Nematode worm</name>
    <dbReference type="NCBI Taxonomy" id="71465"/>
    <lineage>
        <taxon>Eukaryota</taxon>
        <taxon>Metazoa</taxon>
        <taxon>Ecdysozoa</taxon>
        <taxon>Nematoda</taxon>
        <taxon>Chromadorea</taxon>
        <taxon>Rhabditida</taxon>
        <taxon>Rhabditina</taxon>
        <taxon>Rhabditomorpha</taxon>
        <taxon>Strongyloidea</taxon>
        <taxon>Strongylidae</taxon>
        <taxon>Cylicostephanus</taxon>
    </lineage>
</organism>
<feature type="chain" id="PRO_5018024963" evidence="6">
    <location>
        <begin position="21"/>
        <end position="278"/>
    </location>
</feature>
<evidence type="ECO:0000313" key="7">
    <source>
        <dbReference type="EMBL" id="VDK50847.1"/>
    </source>
</evidence>
<dbReference type="SUPFAM" id="SSF103473">
    <property type="entry name" value="MFS general substrate transporter"/>
    <property type="match status" value="1"/>
</dbReference>
<evidence type="ECO:0000256" key="4">
    <source>
        <dbReference type="ARBA" id="ARBA00023136"/>
    </source>
</evidence>
<evidence type="ECO:0000256" key="6">
    <source>
        <dbReference type="SAM" id="SignalP"/>
    </source>
</evidence>
<feature type="signal peptide" evidence="6">
    <location>
        <begin position="1"/>
        <end position="20"/>
    </location>
</feature>
<dbReference type="Gene3D" id="1.20.1250.20">
    <property type="entry name" value="MFS general substrate transporter like domains"/>
    <property type="match status" value="1"/>
</dbReference>
<keyword evidence="3 5" id="KW-1133">Transmembrane helix</keyword>
<sequence>MGAWLLCSSVYSLFIYDLETTDDCNIVFYTHIYILVLEPKNIHKWLKGFEYAVDQKDAEILIRKFKDNSSPQSHSFFEDIWQHKIFIAYCTIQLYLWTCDNFIYFGLSLYSTHLAGNAYANYLLLGLVELPAYIVGPVLLTMLGRRFVVAGAHFLAALCFLVPMFADADSWLSLCCWVLGKFAISCSFMSLFVYASEVFPTPIRNGCVGLCSMLSRSGAIAAPYIKLLGSIWELWPMILLAALSFVATILTCFLPETKRKPLPSSVVEATPCSTNLSR</sequence>
<keyword evidence="2 5" id="KW-0812">Transmembrane</keyword>
<dbReference type="Proteomes" id="UP000271889">
    <property type="component" value="Unassembled WGS sequence"/>
</dbReference>
<accession>A0A3P6QXJ6</accession>
<protein>
    <submittedName>
        <fullName evidence="7">Uncharacterized protein</fullName>
    </submittedName>
</protein>
<dbReference type="OrthoDB" id="5296287at2759"/>
<feature type="transmembrane region" description="Helical" evidence="5">
    <location>
        <begin position="119"/>
        <end position="140"/>
    </location>
</feature>
<evidence type="ECO:0000256" key="5">
    <source>
        <dbReference type="SAM" id="Phobius"/>
    </source>
</evidence>
<keyword evidence="6" id="KW-0732">Signal</keyword>
<evidence type="ECO:0000313" key="8">
    <source>
        <dbReference type="Proteomes" id="UP000271889"/>
    </source>
</evidence>